<dbReference type="InterPro" id="IPR015421">
    <property type="entry name" value="PyrdxlP-dep_Trfase_major"/>
</dbReference>
<protein>
    <recommendedName>
        <fullName evidence="4">Aminotransferase class III-fold pyridoxal phosphate-dependent enzyme</fullName>
    </recommendedName>
</protein>
<organism evidence="3">
    <name type="scientific">marine sediment metagenome</name>
    <dbReference type="NCBI Taxonomy" id="412755"/>
    <lineage>
        <taxon>unclassified sequences</taxon>
        <taxon>metagenomes</taxon>
        <taxon>ecological metagenomes</taxon>
    </lineage>
</organism>
<dbReference type="InterPro" id="IPR015424">
    <property type="entry name" value="PyrdxlP-dep_Trfase"/>
</dbReference>
<evidence type="ECO:0000256" key="2">
    <source>
        <dbReference type="SAM" id="MobiDB-lite"/>
    </source>
</evidence>
<comment type="caution">
    <text evidence="3">The sequence shown here is derived from an EMBL/GenBank/DDBJ whole genome shotgun (WGS) entry which is preliminary data.</text>
</comment>
<dbReference type="SUPFAM" id="SSF53383">
    <property type="entry name" value="PLP-dependent transferases"/>
    <property type="match status" value="1"/>
</dbReference>
<name>A0A0F9E9H0_9ZZZZ</name>
<feature type="region of interest" description="Disordered" evidence="2">
    <location>
        <begin position="113"/>
        <end position="135"/>
    </location>
</feature>
<reference evidence="3" key="1">
    <citation type="journal article" date="2015" name="Nature">
        <title>Complex archaea that bridge the gap between prokaryotes and eukaryotes.</title>
        <authorList>
            <person name="Spang A."/>
            <person name="Saw J.H."/>
            <person name="Jorgensen S.L."/>
            <person name="Zaremba-Niedzwiedzka K."/>
            <person name="Martijn J."/>
            <person name="Lind A.E."/>
            <person name="van Eijk R."/>
            <person name="Schleper C."/>
            <person name="Guy L."/>
            <person name="Ettema T.J."/>
        </authorList>
    </citation>
    <scope>NUCLEOTIDE SEQUENCE</scope>
</reference>
<sequence length="176" mass="19027">GLPGGAVAGKADIFSLMEFRDDPAWNYRQRVFHPGTFNANPLSAAAGVAMLSLVDTGRFHAEADAMTERLVRGMNEVIASRRAVGCAYGLASYFHISLGRECPRLREGIEWPLQDGKAPPRTSADATAPSGHRTTVQPVAACSSVQWPTRRPETAVIVSFPRGCRESILPLTGYSR</sequence>
<gene>
    <name evidence="3" type="ORF">LCGC14_2394880</name>
</gene>
<comment type="cofactor">
    <cofactor evidence="1">
        <name>pyridoxal 5'-phosphate</name>
        <dbReference type="ChEBI" id="CHEBI:597326"/>
    </cofactor>
</comment>
<dbReference type="Gene3D" id="3.90.1150.10">
    <property type="entry name" value="Aspartate Aminotransferase, domain 1"/>
    <property type="match status" value="1"/>
</dbReference>
<evidence type="ECO:0000256" key="1">
    <source>
        <dbReference type="ARBA" id="ARBA00001933"/>
    </source>
</evidence>
<dbReference type="InterPro" id="IPR015422">
    <property type="entry name" value="PyrdxlP-dep_Trfase_small"/>
</dbReference>
<feature type="non-terminal residue" evidence="3">
    <location>
        <position position="1"/>
    </location>
</feature>
<evidence type="ECO:0000313" key="3">
    <source>
        <dbReference type="EMBL" id="KKL26476.1"/>
    </source>
</evidence>
<evidence type="ECO:0008006" key="4">
    <source>
        <dbReference type="Google" id="ProtNLM"/>
    </source>
</evidence>
<proteinExistence type="predicted"/>
<dbReference type="AlphaFoldDB" id="A0A0F9E9H0"/>
<dbReference type="Gene3D" id="3.40.640.10">
    <property type="entry name" value="Type I PLP-dependent aspartate aminotransferase-like (Major domain)"/>
    <property type="match status" value="1"/>
</dbReference>
<dbReference type="PANTHER" id="PTHR43713:SF3">
    <property type="entry name" value="GLUTAMATE-1-SEMIALDEHYDE 2,1-AMINOMUTASE 1, CHLOROPLASTIC-RELATED"/>
    <property type="match status" value="1"/>
</dbReference>
<dbReference type="EMBL" id="LAZR01035825">
    <property type="protein sequence ID" value="KKL26476.1"/>
    <property type="molecule type" value="Genomic_DNA"/>
</dbReference>
<accession>A0A0F9E9H0</accession>
<dbReference type="PANTHER" id="PTHR43713">
    <property type="entry name" value="GLUTAMATE-1-SEMIALDEHYDE 2,1-AMINOMUTASE"/>
    <property type="match status" value="1"/>
</dbReference>